<reference evidence="5 6" key="1">
    <citation type="submission" date="2022-10" db="EMBL/GenBank/DDBJ databases">
        <title>Comparative genomics and taxonomic characterization of three novel marine species of genus Reichenbachiella exhibiting antioxidant and polysaccharide degradation activities.</title>
        <authorList>
            <person name="Muhammad N."/>
            <person name="Lee Y.-J."/>
            <person name="Ko J."/>
            <person name="Kim S.-G."/>
        </authorList>
    </citation>
    <scope>NUCLEOTIDE SEQUENCE [LARGE SCALE GENOMIC DNA]</scope>
    <source>
        <strain evidence="5 6">ABR2-5</strain>
    </source>
</reference>
<organism evidence="5 6">
    <name type="scientific">Reichenbachiella ulvae</name>
    <dbReference type="NCBI Taxonomy" id="2980104"/>
    <lineage>
        <taxon>Bacteria</taxon>
        <taxon>Pseudomonadati</taxon>
        <taxon>Bacteroidota</taxon>
        <taxon>Cytophagia</taxon>
        <taxon>Cytophagales</taxon>
        <taxon>Reichenbachiellaceae</taxon>
        <taxon>Reichenbachiella</taxon>
    </lineage>
</organism>
<feature type="transmembrane region" description="Helical" evidence="3">
    <location>
        <begin position="793"/>
        <end position="814"/>
    </location>
</feature>
<keyword evidence="3" id="KW-0472">Membrane</keyword>
<evidence type="ECO:0000313" key="6">
    <source>
        <dbReference type="Proteomes" id="UP001300692"/>
    </source>
</evidence>
<dbReference type="SUPFAM" id="SSF63829">
    <property type="entry name" value="Calcium-dependent phosphotriesterase"/>
    <property type="match status" value="3"/>
</dbReference>
<keyword evidence="3" id="KW-1133">Transmembrane helix</keyword>
<evidence type="ECO:0000259" key="4">
    <source>
        <dbReference type="Pfam" id="PF07495"/>
    </source>
</evidence>
<keyword evidence="6" id="KW-1185">Reference proteome</keyword>
<dbReference type="Pfam" id="PF07494">
    <property type="entry name" value="Reg_prop"/>
    <property type="match status" value="4"/>
</dbReference>
<feature type="coiled-coil region" evidence="2">
    <location>
        <begin position="835"/>
        <end position="869"/>
    </location>
</feature>
<sequence length="953" mass="109309">MREIIKYMKWIVGMIIYLSSAFLCAAQHSELAFKRFTTDDGLSQITILALHQDENGFLWIATKNGLNVFDGYEFKHFFHDPWDSTTLSHNHIEAIEPGLDNQLWVGTNNGLCRLDLETETFKRYSISSDTDEDWQVVDVEMDQEGNVWVASRNGLFLKPQGKEKLLQISPDTVSGEYKDVFRVYTGRNGRVFMGGRDGLYMVQKVNSAYGLVEIPLEDEGVQASYIQSFHQTDDSTLWIGSLSRLWHYEIESGKIESFDHAYMDENDQKLSFDCKLILNGVDGNLWLNGYSGAFVFDPIKKQFVDRIHHETGNPFSLSDNSIHSALATKEGGLWIGTYSGGLNYYSPYLKSFELHKHAPQKRSSLNSNILNDFVEGPDGKIYIGSSRGGLNVWDVENDQYEHHITDLNIRHMLLDEEGILWMGTLFNGVVKYDTKNQTFFHYLNEKPEALEGMTLTTGAALIKDQKGDLWAANWNAFYHYDTERDTFERYAYEIGPTWKDRTIRSVLRIGNQLWMGSMDGIHVFDTETRRFVKWYRHDSKDRASLPNDVVTSMIQDDFGTIWVATYGGLSHFNPQSDTFTNYDIKDGLPSNMVLCLLIDEENKVWLSTSNGLAKFDPHTRSIKVFDESNNLQSSTFRAGACYACQSGEFLFGGINGFNKFDPLDLVEDTTSLKAVLTDLYLFNKKIEPGKNAVIKKKLQYLDTLVLQHDQNVLSIGFTAADFFDQGKTRFAYRMKGFDEKWNKVGNNRMATYTNLSPGYYMFEVLVANANLPYYEKSTNIILKIVPPFWATTWFRVLVAVLLVLLVISIHSFRVESLVKQGKKMDLLVKERTAIIDQQNQKLMEQNLTLQQAEEEVRTANELLQVANSNLEFQVAKRTEKLDRHMNQLKEYAFLNSHKVRSPLVRILGLVGLYKSGKLSQKELNEINKHIEESAYELDEITRKINEELDDPKT</sequence>
<dbReference type="InterPro" id="IPR011123">
    <property type="entry name" value="Y_Y_Y"/>
</dbReference>
<feature type="domain" description="Two component regulator three Y" evidence="4">
    <location>
        <begin position="722"/>
        <end position="780"/>
    </location>
</feature>
<dbReference type="InterPro" id="IPR011110">
    <property type="entry name" value="Reg_prop"/>
</dbReference>
<dbReference type="PANTHER" id="PTHR43547">
    <property type="entry name" value="TWO-COMPONENT HISTIDINE KINASE"/>
    <property type="match status" value="1"/>
</dbReference>
<accession>A0ABT3CP63</accession>
<name>A0ABT3CP63_9BACT</name>
<dbReference type="PANTHER" id="PTHR43547:SF2">
    <property type="entry name" value="HYBRID SIGNAL TRANSDUCTION HISTIDINE KINASE C"/>
    <property type="match status" value="1"/>
</dbReference>
<dbReference type="Gene3D" id="2.130.10.10">
    <property type="entry name" value="YVTN repeat-like/Quinoprotein amine dehydrogenase"/>
    <property type="match status" value="2"/>
</dbReference>
<dbReference type="RefSeq" id="WP_264136178.1">
    <property type="nucleotide sequence ID" value="NZ_JAOYOD010000001.1"/>
</dbReference>
<evidence type="ECO:0000256" key="2">
    <source>
        <dbReference type="SAM" id="Coils"/>
    </source>
</evidence>
<comment type="caution">
    <text evidence="5">The sequence shown here is derived from an EMBL/GenBank/DDBJ whole genome shotgun (WGS) entry which is preliminary data.</text>
</comment>
<keyword evidence="1" id="KW-0597">Phosphoprotein</keyword>
<dbReference type="InterPro" id="IPR015943">
    <property type="entry name" value="WD40/YVTN_repeat-like_dom_sf"/>
</dbReference>
<keyword evidence="3" id="KW-0812">Transmembrane</keyword>
<dbReference type="Gene3D" id="2.60.40.10">
    <property type="entry name" value="Immunoglobulins"/>
    <property type="match status" value="1"/>
</dbReference>
<dbReference type="Pfam" id="PF07495">
    <property type="entry name" value="Y_Y_Y"/>
    <property type="match status" value="1"/>
</dbReference>
<gene>
    <name evidence="5" type="ORF">N7U62_01860</name>
</gene>
<dbReference type="InterPro" id="IPR013783">
    <property type="entry name" value="Ig-like_fold"/>
</dbReference>
<evidence type="ECO:0000256" key="1">
    <source>
        <dbReference type="ARBA" id="ARBA00022553"/>
    </source>
</evidence>
<protein>
    <recommendedName>
        <fullName evidence="4">Two component regulator three Y domain-containing protein</fullName>
    </recommendedName>
</protein>
<dbReference type="EMBL" id="JAOYOD010000001">
    <property type="protein sequence ID" value="MCV9385387.1"/>
    <property type="molecule type" value="Genomic_DNA"/>
</dbReference>
<keyword evidence="2" id="KW-0175">Coiled coil</keyword>
<evidence type="ECO:0000256" key="3">
    <source>
        <dbReference type="SAM" id="Phobius"/>
    </source>
</evidence>
<dbReference type="Proteomes" id="UP001300692">
    <property type="component" value="Unassembled WGS sequence"/>
</dbReference>
<proteinExistence type="predicted"/>
<evidence type="ECO:0000313" key="5">
    <source>
        <dbReference type="EMBL" id="MCV9385387.1"/>
    </source>
</evidence>